<reference evidence="1" key="1">
    <citation type="submission" date="2018-05" db="EMBL/GenBank/DDBJ databases">
        <authorList>
            <person name="Lanie J.A."/>
            <person name="Ng W.-L."/>
            <person name="Kazmierczak K.M."/>
            <person name="Andrzejewski T.M."/>
            <person name="Davidsen T.M."/>
            <person name="Wayne K.J."/>
            <person name="Tettelin H."/>
            <person name="Glass J.I."/>
            <person name="Rusch D."/>
            <person name="Podicherti R."/>
            <person name="Tsui H.-C.T."/>
            <person name="Winkler M.E."/>
        </authorList>
    </citation>
    <scope>NUCLEOTIDE SEQUENCE</scope>
</reference>
<dbReference type="EMBL" id="UINC01001188">
    <property type="protein sequence ID" value="SUZ73744.1"/>
    <property type="molecule type" value="Genomic_DNA"/>
</dbReference>
<gene>
    <name evidence="1" type="ORF">METZ01_LOCUS26598</name>
</gene>
<sequence length="36" mass="4252">MKLFKTGIIKVSPTVEMIHCVYWLYKLLKVQILNSN</sequence>
<name>A0A381Q4B7_9ZZZZ</name>
<accession>A0A381Q4B7</accession>
<protein>
    <submittedName>
        <fullName evidence="1">Uncharacterized protein</fullName>
    </submittedName>
</protein>
<evidence type="ECO:0000313" key="1">
    <source>
        <dbReference type="EMBL" id="SUZ73744.1"/>
    </source>
</evidence>
<proteinExistence type="predicted"/>
<organism evidence="1">
    <name type="scientific">marine metagenome</name>
    <dbReference type="NCBI Taxonomy" id="408172"/>
    <lineage>
        <taxon>unclassified sequences</taxon>
        <taxon>metagenomes</taxon>
        <taxon>ecological metagenomes</taxon>
    </lineage>
</organism>
<dbReference type="AlphaFoldDB" id="A0A381Q4B7"/>